<dbReference type="AlphaFoldDB" id="A0AAN7HPW8"/>
<feature type="compositionally biased region" description="Polar residues" evidence="1">
    <location>
        <begin position="1"/>
        <end position="30"/>
    </location>
</feature>
<dbReference type="Proteomes" id="UP001303647">
    <property type="component" value="Unassembled WGS sequence"/>
</dbReference>
<name>A0AAN7HPW8_9PEZI</name>
<dbReference type="InterPro" id="IPR010730">
    <property type="entry name" value="HET"/>
</dbReference>
<gene>
    <name evidence="3" type="ORF">C7999DRAFT_14770</name>
</gene>
<evidence type="ECO:0000259" key="2">
    <source>
        <dbReference type="Pfam" id="PF06985"/>
    </source>
</evidence>
<dbReference type="InterPro" id="IPR052895">
    <property type="entry name" value="HetReg/Transcr_Mod"/>
</dbReference>
<dbReference type="PANTHER" id="PTHR24148:SF64">
    <property type="entry name" value="HETEROKARYON INCOMPATIBILITY DOMAIN-CONTAINING PROTEIN"/>
    <property type="match status" value="1"/>
</dbReference>
<evidence type="ECO:0000313" key="3">
    <source>
        <dbReference type="EMBL" id="KAK4247159.1"/>
    </source>
</evidence>
<proteinExistence type="predicted"/>
<reference evidence="3" key="1">
    <citation type="journal article" date="2023" name="Mol. Phylogenet. Evol.">
        <title>Genome-scale phylogeny and comparative genomics of the fungal order Sordariales.</title>
        <authorList>
            <person name="Hensen N."/>
            <person name="Bonometti L."/>
            <person name="Westerberg I."/>
            <person name="Brannstrom I.O."/>
            <person name="Guillou S."/>
            <person name="Cros-Aarteil S."/>
            <person name="Calhoun S."/>
            <person name="Haridas S."/>
            <person name="Kuo A."/>
            <person name="Mondo S."/>
            <person name="Pangilinan J."/>
            <person name="Riley R."/>
            <person name="LaButti K."/>
            <person name="Andreopoulos B."/>
            <person name="Lipzen A."/>
            <person name="Chen C."/>
            <person name="Yan M."/>
            <person name="Daum C."/>
            <person name="Ng V."/>
            <person name="Clum A."/>
            <person name="Steindorff A."/>
            <person name="Ohm R.A."/>
            <person name="Martin F."/>
            <person name="Silar P."/>
            <person name="Natvig D.O."/>
            <person name="Lalanne C."/>
            <person name="Gautier V."/>
            <person name="Ament-Velasquez S.L."/>
            <person name="Kruys A."/>
            <person name="Hutchinson M.I."/>
            <person name="Powell A.J."/>
            <person name="Barry K."/>
            <person name="Miller A.N."/>
            <person name="Grigoriev I.V."/>
            <person name="Debuchy R."/>
            <person name="Gladieux P."/>
            <person name="Hiltunen Thoren M."/>
            <person name="Johannesson H."/>
        </authorList>
    </citation>
    <scope>NUCLEOTIDE SEQUENCE</scope>
    <source>
        <strain evidence="3">CBS 359.72</strain>
    </source>
</reference>
<comment type="caution">
    <text evidence="3">The sequence shown here is derived from an EMBL/GenBank/DDBJ whole genome shotgun (WGS) entry which is preliminary data.</text>
</comment>
<evidence type="ECO:0000256" key="1">
    <source>
        <dbReference type="SAM" id="MobiDB-lite"/>
    </source>
</evidence>
<sequence length="600" mass="68035">MNANQSRRLIDPGTSSVSNNTKAKTDNATPYQGRELDNDSIRLVEIEPAAHGGDAVVCRLSVVPFASRPKFEALSYRWGTENEKGTITLNGLPFEVTRNLLDALLFLRRQAASGEAHQPFWIDAICINQSDVAERNRQLRIMKEIYLRASTVVVWLGSRYAEFQSDLAAKESHKPEGGSPQRDNSIQREMIQTLQKDEYWGRLWIIQEIGEAKQLRVCFGDMSASWDVFMDLLAMHHCDGDTGPLRLDRLLRKEKYSGSHTLKRLLEEHREAKCAEPRDKIYGLVGLASDAAGFLMDYNKSLYEVWKDTMEFMNYRELFETESQILPVGALVKSLLMANYTDPWSQILKVHEDQVDSTKLIVNPDRNNPLVFRLTAVLLGCIGRVGPSAGDIVARPSESLRWRANIQQLFSADELGPAHQENDRLLRILLASDDSEVAKMCFNRPSTVCWKQFRIGSTHWGRYFQSPGQQTRLTTLGSSSRTKTPRSTDQSNSVQPRLYMVKGSFYHPTPRKMGVASGLVRPGDLVCYVKSSKRTLLIRAEEESNEYTSLRVFGTALTTDDMCGSIQDADQVRQWRLLKEDVKRRVEVQLDAGTIFMLLE</sequence>
<dbReference type="PANTHER" id="PTHR24148">
    <property type="entry name" value="ANKYRIN REPEAT DOMAIN-CONTAINING PROTEIN 39 HOMOLOG-RELATED"/>
    <property type="match status" value="1"/>
</dbReference>
<evidence type="ECO:0000313" key="4">
    <source>
        <dbReference type="Proteomes" id="UP001303647"/>
    </source>
</evidence>
<keyword evidence="4" id="KW-1185">Reference proteome</keyword>
<dbReference type="Pfam" id="PF06985">
    <property type="entry name" value="HET"/>
    <property type="match status" value="1"/>
</dbReference>
<feature type="compositionally biased region" description="Low complexity" evidence="1">
    <location>
        <begin position="471"/>
        <end position="482"/>
    </location>
</feature>
<reference evidence="3" key="2">
    <citation type="submission" date="2023-05" db="EMBL/GenBank/DDBJ databases">
        <authorList>
            <consortium name="Lawrence Berkeley National Laboratory"/>
            <person name="Steindorff A."/>
            <person name="Hensen N."/>
            <person name="Bonometti L."/>
            <person name="Westerberg I."/>
            <person name="Brannstrom I.O."/>
            <person name="Guillou S."/>
            <person name="Cros-Aarteil S."/>
            <person name="Calhoun S."/>
            <person name="Haridas S."/>
            <person name="Kuo A."/>
            <person name="Mondo S."/>
            <person name="Pangilinan J."/>
            <person name="Riley R."/>
            <person name="Labutti K."/>
            <person name="Andreopoulos B."/>
            <person name="Lipzen A."/>
            <person name="Chen C."/>
            <person name="Yanf M."/>
            <person name="Daum C."/>
            <person name="Ng V."/>
            <person name="Clum A."/>
            <person name="Ohm R."/>
            <person name="Martin F."/>
            <person name="Silar P."/>
            <person name="Natvig D."/>
            <person name="Lalanne C."/>
            <person name="Gautier V."/>
            <person name="Ament-Velasquez S.L."/>
            <person name="Kruys A."/>
            <person name="Hutchinson M.I."/>
            <person name="Powell A.J."/>
            <person name="Barry K."/>
            <person name="Miller A.N."/>
            <person name="Grigoriev I.V."/>
            <person name="Debuchy R."/>
            <person name="Gladieux P."/>
            <person name="Thoren M.H."/>
            <person name="Johannesson H."/>
        </authorList>
    </citation>
    <scope>NUCLEOTIDE SEQUENCE</scope>
    <source>
        <strain evidence="3">CBS 359.72</strain>
    </source>
</reference>
<organism evidence="3 4">
    <name type="scientific">Corynascus novoguineensis</name>
    <dbReference type="NCBI Taxonomy" id="1126955"/>
    <lineage>
        <taxon>Eukaryota</taxon>
        <taxon>Fungi</taxon>
        <taxon>Dikarya</taxon>
        <taxon>Ascomycota</taxon>
        <taxon>Pezizomycotina</taxon>
        <taxon>Sordariomycetes</taxon>
        <taxon>Sordariomycetidae</taxon>
        <taxon>Sordariales</taxon>
        <taxon>Chaetomiaceae</taxon>
        <taxon>Corynascus</taxon>
    </lineage>
</organism>
<feature type="region of interest" description="Disordered" evidence="1">
    <location>
        <begin position="471"/>
        <end position="493"/>
    </location>
</feature>
<protein>
    <submittedName>
        <fullName evidence="3">Heterokaryon incompatibility protein-domain-containing protein</fullName>
    </submittedName>
</protein>
<accession>A0AAN7HPW8</accession>
<dbReference type="EMBL" id="MU857659">
    <property type="protein sequence ID" value="KAK4247159.1"/>
    <property type="molecule type" value="Genomic_DNA"/>
</dbReference>
<feature type="region of interest" description="Disordered" evidence="1">
    <location>
        <begin position="1"/>
        <end position="34"/>
    </location>
</feature>
<feature type="domain" description="Heterokaryon incompatibility" evidence="2">
    <location>
        <begin position="71"/>
        <end position="208"/>
    </location>
</feature>